<name>A0A835EY57_9POAL</name>
<keyword evidence="2" id="KW-0808">Transferase</keyword>
<dbReference type="Pfam" id="PF02458">
    <property type="entry name" value="Transferase"/>
    <property type="match status" value="1"/>
</dbReference>
<comment type="caution">
    <text evidence="4">The sequence shown here is derived from an EMBL/GenBank/DDBJ whole genome shotgun (WGS) entry which is preliminary data.</text>
</comment>
<accession>A0A835EY57</accession>
<evidence type="ECO:0000256" key="3">
    <source>
        <dbReference type="ARBA" id="ARBA00023315"/>
    </source>
</evidence>
<sequence>MNRGVQVVETCFVSPSEGTPKKQLWISALDNLLAYRGHTPTVYFYRSATDADADFFSIARLKESMARALVPFYPLAGRLSLDTDGQLVIDCNEEGALLVVARSDLTLDDFVDLKPSPELKMLFVPRVEPSSVMLGIQVTFLKCGGVALGTAFHHVAGDAISAFHFFQTWSAISREGHGAVLAAPSHDRELLRARSPPVVHPDALSLFCRQLSLTPPSEPVVNEVFTISSGRLAALKLAASGGGHVSTFCTISALVWRCACVARGLHPDAKSHLTLTANIRRSLKPNLPDHYFGNAIIFLETVALVQDVISESLADTASRIRRVIGRMDDEVARSAIDYYKLAEGERRPLPSGSLPVTELRVVSWLGMPVYEAGYGWGKPEMFLGAESSRQGLRAVLLACSYGWDSSDKSFVGIVEN</sequence>
<dbReference type="Gene3D" id="3.30.559.10">
    <property type="entry name" value="Chloramphenicol acetyltransferase-like domain"/>
    <property type="match status" value="2"/>
</dbReference>
<dbReference type="Proteomes" id="UP000636709">
    <property type="component" value="Unassembled WGS sequence"/>
</dbReference>
<dbReference type="PANTHER" id="PTHR31642:SF16">
    <property type="entry name" value="OS08G0543400 PROTEIN"/>
    <property type="match status" value="1"/>
</dbReference>
<organism evidence="4 5">
    <name type="scientific">Digitaria exilis</name>
    <dbReference type="NCBI Taxonomy" id="1010633"/>
    <lineage>
        <taxon>Eukaryota</taxon>
        <taxon>Viridiplantae</taxon>
        <taxon>Streptophyta</taxon>
        <taxon>Embryophyta</taxon>
        <taxon>Tracheophyta</taxon>
        <taxon>Spermatophyta</taxon>
        <taxon>Magnoliopsida</taxon>
        <taxon>Liliopsida</taxon>
        <taxon>Poales</taxon>
        <taxon>Poaceae</taxon>
        <taxon>PACMAD clade</taxon>
        <taxon>Panicoideae</taxon>
        <taxon>Panicodae</taxon>
        <taxon>Paniceae</taxon>
        <taxon>Anthephorinae</taxon>
        <taxon>Digitaria</taxon>
    </lineage>
</organism>
<evidence type="ECO:0000313" key="5">
    <source>
        <dbReference type="Proteomes" id="UP000636709"/>
    </source>
</evidence>
<dbReference type="OrthoDB" id="610638at2759"/>
<keyword evidence="5" id="KW-1185">Reference proteome</keyword>
<proteinExistence type="inferred from homology"/>
<dbReference type="GO" id="GO:0016747">
    <property type="term" value="F:acyltransferase activity, transferring groups other than amino-acyl groups"/>
    <property type="evidence" value="ECO:0007669"/>
    <property type="project" value="UniProtKB-ARBA"/>
</dbReference>
<comment type="similarity">
    <text evidence="1">Belongs to the plant acyltransferase family.</text>
</comment>
<dbReference type="PANTHER" id="PTHR31642">
    <property type="entry name" value="TRICHOTHECENE 3-O-ACETYLTRANSFERASE"/>
    <property type="match status" value="1"/>
</dbReference>
<evidence type="ECO:0000313" key="4">
    <source>
        <dbReference type="EMBL" id="KAF8722965.1"/>
    </source>
</evidence>
<dbReference type="EMBL" id="JACEFO010001669">
    <property type="protein sequence ID" value="KAF8722965.1"/>
    <property type="molecule type" value="Genomic_DNA"/>
</dbReference>
<protein>
    <submittedName>
        <fullName evidence="4">Uncharacterized protein</fullName>
    </submittedName>
</protein>
<evidence type="ECO:0000256" key="1">
    <source>
        <dbReference type="ARBA" id="ARBA00009861"/>
    </source>
</evidence>
<dbReference type="InterPro" id="IPR050317">
    <property type="entry name" value="Plant_Fungal_Acyltransferase"/>
</dbReference>
<dbReference type="AlphaFoldDB" id="A0A835EY57"/>
<gene>
    <name evidence="4" type="ORF">HU200_022108</name>
</gene>
<dbReference type="InterPro" id="IPR023213">
    <property type="entry name" value="CAT-like_dom_sf"/>
</dbReference>
<evidence type="ECO:0000256" key="2">
    <source>
        <dbReference type="ARBA" id="ARBA00022679"/>
    </source>
</evidence>
<reference evidence="4" key="1">
    <citation type="submission" date="2020-07" db="EMBL/GenBank/DDBJ databases">
        <title>Genome sequence and genetic diversity analysis of an under-domesticated orphan crop, white fonio (Digitaria exilis).</title>
        <authorList>
            <person name="Bennetzen J.L."/>
            <person name="Chen S."/>
            <person name="Ma X."/>
            <person name="Wang X."/>
            <person name="Yssel A.E.J."/>
            <person name="Chaluvadi S.R."/>
            <person name="Johnson M."/>
            <person name="Gangashetty P."/>
            <person name="Hamidou F."/>
            <person name="Sanogo M.D."/>
            <person name="Zwaenepoel A."/>
            <person name="Wallace J."/>
            <person name="Van De Peer Y."/>
            <person name="Van Deynze A."/>
        </authorList>
    </citation>
    <scope>NUCLEOTIDE SEQUENCE</scope>
    <source>
        <tissue evidence="4">Leaves</tissue>
    </source>
</reference>
<keyword evidence="3" id="KW-0012">Acyltransferase</keyword>